<dbReference type="Proteomes" id="UP000275408">
    <property type="component" value="Unassembled WGS sequence"/>
</dbReference>
<name>A0A3M6TL90_POCDA</name>
<dbReference type="EMBL" id="RCHS01003422">
    <property type="protein sequence ID" value="RMX42173.1"/>
    <property type="molecule type" value="Genomic_DNA"/>
</dbReference>
<protein>
    <submittedName>
        <fullName evidence="1">Uncharacterized protein</fullName>
    </submittedName>
</protein>
<keyword evidence="2" id="KW-1185">Reference proteome</keyword>
<organism evidence="1 2">
    <name type="scientific">Pocillopora damicornis</name>
    <name type="common">Cauliflower coral</name>
    <name type="synonym">Millepora damicornis</name>
    <dbReference type="NCBI Taxonomy" id="46731"/>
    <lineage>
        <taxon>Eukaryota</taxon>
        <taxon>Metazoa</taxon>
        <taxon>Cnidaria</taxon>
        <taxon>Anthozoa</taxon>
        <taxon>Hexacorallia</taxon>
        <taxon>Scleractinia</taxon>
        <taxon>Astrocoeniina</taxon>
        <taxon>Pocilloporidae</taxon>
        <taxon>Pocillopora</taxon>
    </lineage>
</organism>
<reference evidence="1 2" key="1">
    <citation type="journal article" date="2018" name="Sci. Rep.">
        <title>Comparative analysis of the Pocillopora damicornis genome highlights role of immune system in coral evolution.</title>
        <authorList>
            <person name="Cunning R."/>
            <person name="Bay R.A."/>
            <person name="Gillette P."/>
            <person name="Baker A.C."/>
            <person name="Traylor-Knowles N."/>
        </authorList>
    </citation>
    <scope>NUCLEOTIDE SEQUENCE [LARGE SCALE GENOMIC DNA]</scope>
    <source>
        <strain evidence="1">RSMAS</strain>
        <tissue evidence="1">Whole animal</tissue>
    </source>
</reference>
<dbReference type="AlphaFoldDB" id="A0A3M6TL90"/>
<accession>A0A3M6TL90</accession>
<sequence length="110" mass="12610">MQIQKRLLSEAKLKYSKAVEIAVAMETAMRDTSEYSELNSNQVPRVDMLTEHNKPTQAKPATTLIVPLWWKHTYDRCTVVFTRTRFATTVKNRAMFSGFVVPNSKASRSK</sequence>
<gene>
    <name evidence="1" type="ORF">pdam_00009410</name>
</gene>
<evidence type="ECO:0000313" key="2">
    <source>
        <dbReference type="Proteomes" id="UP000275408"/>
    </source>
</evidence>
<comment type="caution">
    <text evidence="1">The sequence shown here is derived from an EMBL/GenBank/DDBJ whole genome shotgun (WGS) entry which is preliminary data.</text>
</comment>
<proteinExistence type="predicted"/>
<evidence type="ECO:0000313" key="1">
    <source>
        <dbReference type="EMBL" id="RMX42173.1"/>
    </source>
</evidence>